<gene>
    <name evidence="1" type="ORF">NA57DRAFT_81359</name>
</gene>
<dbReference type="EMBL" id="ML978138">
    <property type="protein sequence ID" value="KAF2093432.1"/>
    <property type="molecule type" value="Genomic_DNA"/>
</dbReference>
<proteinExistence type="predicted"/>
<evidence type="ECO:0000313" key="1">
    <source>
        <dbReference type="EMBL" id="KAF2093432.1"/>
    </source>
</evidence>
<keyword evidence="2" id="KW-1185">Reference proteome</keyword>
<sequence>MLFACSRAPCLRRAERVRVLRSSAQVGFSNKAYRPYDPRLKDFGRIIEDDFSVLREQYDAPKNPIILAHGVLGFDELHLAGPNLPGIRYWRGITDAFAAKGVEVMTAAVPPSGSIEARGAALGHVIAKKATGKSVNIIAHSMGYANSVDEQGLDSRYMISRLKPKGVNVLSLTTISTPHRGSAFADFMIDQLGPIHLARIYKALEFCGMETGAFSQLTRQYMQEEFNPKTPDVEGVKYYSYGASLEPQRWSIFRPSHEIIKRLEGAENDGLVSVPSSQWGTYRGTLVGVSHLDLINWTNRLKWMFWELTGTKKNFNAVAFYLNIADMLAKEGL</sequence>
<dbReference type="OrthoDB" id="5592486at2759"/>
<organism evidence="1 2">
    <name type="scientific">Rhizodiscina lignyota</name>
    <dbReference type="NCBI Taxonomy" id="1504668"/>
    <lineage>
        <taxon>Eukaryota</taxon>
        <taxon>Fungi</taxon>
        <taxon>Dikarya</taxon>
        <taxon>Ascomycota</taxon>
        <taxon>Pezizomycotina</taxon>
        <taxon>Dothideomycetes</taxon>
        <taxon>Pleosporomycetidae</taxon>
        <taxon>Aulographales</taxon>
        <taxon>Rhizodiscinaceae</taxon>
        <taxon>Rhizodiscina</taxon>
    </lineage>
</organism>
<dbReference type="InterPro" id="IPR029058">
    <property type="entry name" value="AB_hydrolase_fold"/>
</dbReference>
<evidence type="ECO:0000313" key="2">
    <source>
        <dbReference type="Proteomes" id="UP000799772"/>
    </source>
</evidence>
<dbReference type="Proteomes" id="UP000799772">
    <property type="component" value="Unassembled WGS sequence"/>
</dbReference>
<dbReference type="Gene3D" id="3.40.50.1820">
    <property type="entry name" value="alpha/beta hydrolase"/>
    <property type="match status" value="1"/>
</dbReference>
<name>A0A9P4M3M8_9PEZI</name>
<dbReference type="AlphaFoldDB" id="A0A9P4M3M8"/>
<dbReference type="PANTHER" id="PTHR11440">
    <property type="entry name" value="LECITHIN-CHOLESTEROL ACYLTRANSFERASE-RELATED"/>
    <property type="match status" value="1"/>
</dbReference>
<protein>
    <submittedName>
        <fullName evidence="1">Triacylglycerol lipase</fullName>
    </submittedName>
</protein>
<comment type="caution">
    <text evidence="1">The sequence shown here is derived from an EMBL/GenBank/DDBJ whole genome shotgun (WGS) entry which is preliminary data.</text>
</comment>
<accession>A0A9P4M3M8</accession>
<dbReference type="SUPFAM" id="SSF53474">
    <property type="entry name" value="alpha/beta-Hydrolases"/>
    <property type="match status" value="1"/>
</dbReference>
<reference evidence="1" key="1">
    <citation type="journal article" date="2020" name="Stud. Mycol.">
        <title>101 Dothideomycetes genomes: a test case for predicting lifestyles and emergence of pathogens.</title>
        <authorList>
            <person name="Haridas S."/>
            <person name="Albert R."/>
            <person name="Binder M."/>
            <person name="Bloem J."/>
            <person name="Labutti K."/>
            <person name="Salamov A."/>
            <person name="Andreopoulos B."/>
            <person name="Baker S."/>
            <person name="Barry K."/>
            <person name="Bills G."/>
            <person name="Bluhm B."/>
            <person name="Cannon C."/>
            <person name="Castanera R."/>
            <person name="Culley D."/>
            <person name="Daum C."/>
            <person name="Ezra D."/>
            <person name="Gonzalez J."/>
            <person name="Henrissat B."/>
            <person name="Kuo A."/>
            <person name="Liang C."/>
            <person name="Lipzen A."/>
            <person name="Lutzoni F."/>
            <person name="Magnuson J."/>
            <person name="Mondo S."/>
            <person name="Nolan M."/>
            <person name="Ohm R."/>
            <person name="Pangilinan J."/>
            <person name="Park H.-J."/>
            <person name="Ramirez L."/>
            <person name="Alfaro M."/>
            <person name="Sun H."/>
            <person name="Tritt A."/>
            <person name="Yoshinaga Y."/>
            <person name="Zwiers L.-H."/>
            <person name="Turgeon B."/>
            <person name="Goodwin S."/>
            <person name="Spatafora J."/>
            <person name="Crous P."/>
            <person name="Grigoriev I."/>
        </authorList>
    </citation>
    <scope>NUCLEOTIDE SEQUENCE</scope>
    <source>
        <strain evidence="1">CBS 133067</strain>
    </source>
</reference>